<dbReference type="GO" id="GO:0019934">
    <property type="term" value="P:cGMP-mediated signaling"/>
    <property type="evidence" value="ECO:0000318"/>
    <property type="project" value="GO_Central"/>
</dbReference>
<dbReference type="CDD" id="cd07302">
    <property type="entry name" value="CHD"/>
    <property type="match status" value="1"/>
</dbReference>
<organism evidence="3 4">
    <name type="scientific">Trichomonas vaginalis (strain ATCC PRA-98 / G3)</name>
    <dbReference type="NCBI Taxonomy" id="412133"/>
    <lineage>
        <taxon>Eukaryota</taxon>
        <taxon>Metamonada</taxon>
        <taxon>Parabasalia</taxon>
        <taxon>Trichomonadida</taxon>
        <taxon>Trichomonadidae</taxon>
        <taxon>Trichomonas</taxon>
    </lineage>
</organism>
<dbReference type="PROSITE" id="PS50125">
    <property type="entry name" value="GUANYLATE_CYCLASE_2"/>
    <property type="match status" value="1"/>
</dbReference>
<keyword evidence="1" id="KW-0472">Membrane</keyword>
<dbReference type="KEGG" id="tva:4745969"/>
<dbReference type="InterPro" id="IPR029787">
    <property type="entry name" value="Nucleotide_cyclase"/>
</dbReference>
<feature type="transmembrane region" description="Helical" evidence="1">
    <location>
        <begin position="242"/>
        <end position="262"/>
    </location>
</feature>
<dbReference type="SMR" id="A2G3F5"/>
<dbReference type="VEuPathDB" id="TrichDB:TVAG_158250"/>
<keyword evidence="1" id="KW-1133">Transmembrane helix</keyword>
<dbReference type="Proteomes" id="UP000001542">
    <property type="component" value="Unassembled WGS sequence"/>
</dbReference>
<feature type="transmembrane region" description="Helical" evidence="1">
    <location>
        <begin position="298"/>
        <end position="322"/>
    </location>
</feature>
<dbReference type="GO" id="GO:0008074">
    <property type="term" value="C:guanylate cyclase complex, soluble"/>
    <property type="evidence" value="ECO:0000318"/>
    <property type="project" value="GO_Central"/>
</dbReference>
<dbReference type="SMART" id="SM00044">
    <property type="entry name" value="CYCc"/>
    <property type="match status" value="1"/>
</dbReference>
<feature type="transmembrane region" description="Helical" evidence="1">
    <location>
        <begin position="41"/>
        <end position="62"/>
    </location>
</feature>
<protein>
    <submittedName>
        <fullName evidence="3">Adenylate and Guanylate cyclase catalytic domain containing protein</fullName>
    </submittedName>
</protein>
<dbReference type="GO" id="GO:0004383">
    <property type="term" value="F:guanylate cyclase activity"/>
    <property type="evidence" value="ECO:0000318"/>
    <property type="project" value="GO_Central"/>
</dbReference>
<evidence type="ECO:0000256" key="1">
    <source>
        <dbReference type="SAM" id="Phobius"/>
    </source>
</evidence>
<dbReference type="CDD" id="cd00130">
    <property type="entry name" value="PAS"/>
    <property type="match status" value="1"/>
</dbReference>
<evidence type="ECO:0000259" key="2">
    <source>
        <dbReference type="PROSITE" id="PS50125"/>
    </source>
</evidence>
<dbReference type="Gene3D" id="3.30.70.1230">
    <property type="entry name" value="Nucleotide cyclase"/>
    <property type="match status" value="1"/>
</dbReference>
<proteinExistence type="predicted"/>
<sequence>MNDGRSQVSSETNLLQKVGFDNNNRIEQRLATVINRMRSNYIILAYTMMIISFIQSIAIGFYATSSEMLSSNKYTNTVYVFLKFFISLGSLWSGSSEKHANEVIIIVFCCIVVMWLVFYAIFSIMYISKKSFSTFIVYFLLYIGFYCFSITTIWAGSATGYFVKTIIHTKEAYTTFSYVSLICFIILAYISYFMDRIYQSSPDVDTVDRFSFWPQNILPRVYRTNTKYLMSILLELFRDSKLQYLALGIDIVLAGIGIYILLSSETTVYPSGKVVLSAEYVTIIVSHIYYIIFKNVKMNNILCFFLNIFTIIIVIAIIAFLVQRFSKIHIDLLYSKFENLVENINNPTQCITIIKLGIVYNAPCISNHTLLNWTINRWPNNQDLQLLIAFIFYLLKMKYREILDLVSVCVDLAPLSSYNSLLFYQIFNRLPTNEAQLQRQVEDVKRLYEIPKISLRNFWDAILRHHNDEALHQCLLYHNNIDNINQLFANFIFEHPSSDCVLEEYVNFSRNISGNRITATATEQRLLKLKDSHDELPENNEESIAQISRLSTIKSSVFISEFSEAHIDIDKTDHGIQSALNARPMYWPIRFFVVAILISIISLGLSIAVYIISNKHIDRVDDQVLLISNLHKLIHVTCKILFATLSFPTHNATVHADPEFNLATERANLNALTNEFDTLIYDSFQNYDSFPLAYLHSWVESKIEAPVLSPEEPIDRNLTYIDIMRLYQISARSLSATSENYIGTQEDPSSSIEQCVYFYPAISKALQNQIKTLKDLINNEKIPAQRNVYIVVIVGVGTCFLIVCIALPFIIVEIKNEFKFLISLYSTVPTKTVTNILGLPQEYEEFDTTLSDKKKDADHLSFTDMKMHYVIILMLMAFIIIMLPIISFVTSFISHTNQASFVIDSMQVSSDMISYLGYIYLYAYDLIGDFMHPNKTSMEEDFKEAVTAMITRYNELIFGGTDDLQDGFIFQKNYQNYLLESRCQSLVVGDIPNSSCITYTTAVYFLFVHCYRLLKMGTMPNSYDSYWWIHFVEISYDILNSLSLEFYNQSMTTINSMMAGSNGVYNGFEILLCFILFFIEVVLCVLFIKYSLTPSMRACLDPILVMDFESVSESPQVVRFLQGEYDHVFRKTAQNTKQKAVQVISHINDFISDGIIALSHDGTVIGTNRRYHEMFNNTPIDVIGRNISEIISNTQNPVFDAIELVKRGELVSSQLIDTTLFTDDEREVPVTVKVISSAEHGTKNTSCALIITDRSTIVAHNVTLTHEKSKIEQMIYSLVPRQIAVSLVSGKRDLTFEVKNATILVASAVNFTDTTSGMQAKQSVNVLNIFLKEFDSELGSFPTLTKLHAFGEHYIVGSGFFEGDGTPEQVAQNVVNFGKKMIQLAQMVSNVNSHRLRFRIGIHSGGPLLCAVLDNGAPTFEVIGPTMKTAHTIERLGKVDNVNLSQETVDLLSNSGFTVQQYKSKLIAYGKATYVLANP</sequence>
<feature type="transmembrane region" description="Helical" evidence="1">
    <location>
        <begin position="139"/>
        <end position="163"/>
    </location>
</feature>
<dbReference type="InParanoid" id="A2G3F5"/>
<name>A2G3F5_TRIV3</name>
<dbReference type="InterPro" id="IPR000014">
    <property type="entry name" value="PAS"/>
</dbReference>
<keyword evidence="1" id="KW-0812">Transmembrane</keyword>
<dbReference type="InterPro" id="IPR001054">
    <property type="entry name" value="A/G_cyclase"/>
</dbReference>
<dbReference type="STRING" id="5722.A2G3F5"/>
<dbReference type="Pfam" id="PF00211">
    <property type="entry name" value="Guanylate_cyc"/>
    <property type="match status" value="1"/>
</dbReference>
<dbReference type="InterPro" id="IPR035965">
    <property type="entry name" value="PAS-like_dom_sf"/>
</dbReference>
<dbReference type="SUPFAM" id="SSF55073">
    <property type="entry name" value="Nucleotide cyclase"/>
    <property type="match status" value="1"/>
</dbReference>
<feature type="transmembrane region" description="Helical" evidence="1">
    <location>
        <begin position="1068"/>
        <end position="1088"/>
    </location>
</feature>
<accession>A2G3F5</accession>
<feature type="transmembrane region" description="Helical" evidence="1">
    <location>
        <begin position="274"/>
        <end position="292"/>
    </location>
</feature>
<gene>
    <name evidence="3" type="ORF">TVAG_158250</name>
</gene>
<reference evidence="3" key="2">
    <citation type="journal article" date="2007" name="Science">
        <title>Draft genome sequence of the sexually transmitted pathogen Trichomonas vaginalis.</title>
        <authorList>
            <person name="Carlton J.M."/>
            <person name="Hirt R.P."/>
            <person name="Silva J.C."/>
            <person name="Delcher A.L."/>
            <person name="Schatz M."/>
            <person name="Zhao Q."/>
            <person name="Wortman J.R."/>
            <person name="Bidwell S.L."/>
            <person name="Alsmark U.C.M."/>
            <person name="Besteiro S."/>
            <person name="Sicheritz-Ponten T."/>
            <person name="Noel C.J."/>
            <person name="Dacks J.B."/>
            <person name="Foster P.G."/>
            <person name="Simillion C."/>
            <person name="Van de Peer Y."/>
            <person name="Miranda-Saavedra D."/>
            <person name="Barton G.J."/>
            <person name="Westrop G.D."/>
            <person name="Mueller S."/>
            <person name="Dessi D."/>
            <person name="Fiori P.L."/>
            <person name="Ren Q."/>
            <person name="Paulsen I."/>
            <person name="Zhang H."/>
            <person name="Bastida-Corcuera F.D."/>
            <person name="Simoes-Barbosa A."/>
            <person name="Brown M.T."/>
            <person name="Hayes R.D."/>
            <person name="Mukherjee M."/>
            <person name="Okumura C.Y."/>
            <person name="Schneider R."/>
            <person name="Smith A.J."/>
            <person name="Vanacova S."/>
            <person name="Villalvazo M."/>
            <person name="Haas B.J."/>
            <person name="Pertea M."/>
            <person name="Feldblyum T.V."/>
            <person name="Utterback T.R."/>
            <person name="Shu C.L."/>
            <person name="Osoegawa K."/>
            <person name="de Jong P.J."/>
            <person name="Hrdy I."/>
            <person name="Horvathova L."/>
            <person name="Zubacova Z."/>
            <person name="Dolezal P."/>
            <person name="Malik S.B."/>
            <person name="Logsdon J.M. Jr."/>
            <person name="Henze K."/>
            <person name="Gupta A."/>
            <person name="Wang C.C."/>
            <person name="Dunne R.L."/>
            <person name="Upcroft J.A."/>
            <person name="Upcroft P."/>
            <person name="White O."/>
            <person name="Salzberg S.L."/>
            <person name="Tang P."/>
            <person name="Chiu C.-H."/>
            <person name="Lee Y.-S."/>
            <person name="Embley T.M."/>
            <person name="Coombs G.H."/>
            <person name="Mottram J.C."/>
            <person name="Tachezy J."/>
            <person name="Fraser-Liggett C.M."/>
            <person name="Johnson P.J."/>
        </authorList>
    </citation>
    <scope>NUCLEOTIDE SEQUENCE [LARGE SCALE GENOMIC DNA]</scope>
    <source>
        <strain evidence="3">G3</strain>
    </source>
</reference>
<feature type="domain" description="Guanylate cyclase" evidence="2">
    <location>
        <begin position="1302"/>
        <end position="1434"/>
    </location>
</feature>
<feature type="transmembrane region" description="Helical" evidence="1">
    <location>
        <begin position="591"/>
        <end position="612"/>
    </location>
</feature>
<dbReference type="PANTHER" id="PTHR45655">
    <property type="entry name" value="GUANYLATE CYCLASE SOLUBLE SUBUNIT BETA-2"/>
    <property type="match status" value="1"/>
</dbReference>
<dbReference type="OrthoDB" id="60033at2759"/>
<feature type="transmembrane region" description="Helical" evidence="1">
    <location>
        <begin position="788"/>
        <end position="812"/>
    </location>
</feature>
<feature type="transmembrane region" description="Helical" evidence="1">
    <location>
        <begin position="913"/>
        <end position="931"/>
    </location>
</feature>
<dbReference type="RefSeq" id="XP_001301242.1">
    <property type="nucleotide sequence ID" value="XM_001301241.1"/>
</dbReference>
<evidence type="ECO:0000313" key="4">
    <source>
        <dbReference type="Proteomes" id="UP000001542"/>
    </source>
</evidence>
<evidence type="ECO:0000313" key="3">
    <source>
        <dbReference type="EMBL" id="EAX88312.1"/>
    </source>
</evidence>
<dbReference type="Gene3D" id="3.30.450.20">
    <property type="entry name" value="PAS domain"/>
    <property type="match status" value="1"/>
</dbReference>
<dbReference type="VEuPathDB" id="TrichDB:TVAGG3_0332130"/>
<feature type="transmembrane region" description="Helical" evidence="1">
    <location>
        <begin position="996"/>
        <end position="1014"/>
    </location>
</feature>
<dbReference type="EMBL" id="DS114325">
    <property type="protein sequence ID" value="EAX88312.1"/>
    <property type="molecule type" value="Genomic_DNA"/>
</dbReference>
<dbReference type="GO" id="GO:0070482">
    <property type="term" value="P:response to oxygen levels"/>
    <property type="evidence" value="ECO:0000318"/>
    <property type="project" value="GO_Central"/>
</dbReference>
<reference evidence="3" key="1">
    <citation type="submission" date="2006-10" db="EMBL/GenBank/DDBJ databases">
        <authorList>
            <person name="Amadeo P."/>
            <person name="Zhao Q."/>
            <person name="Wortman J."/>
            <person name="Fraser-Liggett C."/>
            <person name="Carlton J."/>
        </authorList>
    </citation>
    <scope>NUCLEOTIDE SEQUENCE</scope>
    <source>
        <strain evidence="3">G3</strain>
    </source>
</reference>
<feature type="transmembrane region" description="Helical" evidence="1">
    <location>
        <begin position="104"/>
        <end position="127"/>
    </location>
</feature>
<dbReference type="PANTHER" id="PTHR45655:SF13">
    <property type="entry name" value="SOLUBLE GUANYLATE CYCLASE GCY-32-RELATED"/>
    <property type="match status" value="1"/>
</dbReference>
<feature type="transmembrane region" description="Helical" evidence="1">
    <location>
        <begin position="869"/>
        <end position="893"/>
    </location>
</feature>
<feature type="transmembrane region" description="Helical" evidence="1">
    <location>
        <begin position="175"/>
        <end position="194"/>
    </location>
</feature>
<dbReference type="eggNOG" id="KOG4171">
    <property type="taxonomic scope" value="Eukaryota"/>
</dbReference>
<keyword evidence="4" id="KW-1185">Reference proteome</keyword>
<dbReference type="SUPFAM" id="SSF55785">
    <property type="entry name" value="PYP-like sensor domain (PAS domain)"/>
    <property type="match status" value="1"/>
</dbReference>
<dbReference type="OMA" id="QACTMNS"/>